<dbReference type="AlphaFoldDB" id="A0A653CFF1"/>
<feature type="region of interest" description="Disordered" evidence="1">
    <location>
        <begin position="1"/>
        <end position="21"/>
    </location>
</feature>
<reference evidence="2 3" key="1">
    <citation type="submission" date="2019-01" db="EMBL/GenBank/DDBJ databases">
        <authorList>
            <person name="Sayadi A."/>
        </authorList>
    </citation>
    <scope>NUCLEOTIDE SEQUENCE [LARGE SCALE GENOMIC DNA]</scope>
</reference>
<evidence type="ECO:0000313" key="2">
    <source>
        <dbReference type="EMBL" id="VEN46587.1"/>
    </source>
</evidence>
<accession>A0A653CFF1</accession>
<dbReference type="EMBL" id="CAACVG010007679">
    <property type="protein sequence ID" value="VEN46587.1"/>
    <property type="molecule type" value="Genomic_DNA"/>
</dbReference>
<keyword evidence="3" id="KW-1185">Reference proteome</keyword>
<organism evidence="2 3">
    <name type="scientific">Callosobruchus maculatus</name>
    <name type="common">Southern cowpea weevil</name>
    <name type="synonym">Pulse bruchid</name>
    <dbReference type="NCBI Taxonomy" id="64391"/>
    <lineage>
        <taxon>Eukaryota</taxon>
        <taxon>Metazoa</taxon>
        <taxon>Ecdysozoa</taxon>
        <taxon>Arthropoda</taxon>
        <taxon>Hexapoda</taxon>
        <taxon>Insecta</taxon>
        <taxon>Pterygota</taxon>
        <taxon>Neoptera</taxon>
        <taxon>Endopterygota</taxon>
        <taxon>Coleoptera</taxon>
        <taxon>Polyphaga</taxon>
        <taxon>Cucujiformia</taxon>
        <taxon>Chrysomeloidea</taxon>
        <taxon>Chrysomelidae</taxon>
        <taxon>Bruchinae</taxon>
        <taxon>Bruchini</taxon>
        <taxon>Callosobruchus</taxon>
    </lineage>
</organism>
<feature type="compositionally biased region" description="Low complexity" evidence="1">
    <location>
        <begin position="1"/>
        <end position="12"/>
    </location>
</feature>
<feature type="non-terminal residue" evidence="2">
    <location>
        <position position="102"/>
    </location>
</feature>
<evidence type="ECO:0000313" key="3">
    <source>
        <dbReference type="Proteomes" id="UP000410492"/>
    </source>
</evidence>
<gene>
    <name evidence="2" type="ORF">CALMAC_LOCUS8625</name>
</gene>
<name>A0A653CFF1_CALMS</name>
<feature type="non-terminal residue" evidence="2">
    <location>
        <position position="1"/>
    </location>
</feature>
<evidence type="ECO:0000256" key="1">
    <source>
        <dbReference type="SAM" id="MobiDB-lite"/>
    </source>
</evidence>
<sequence length="102" mass="11305">STTSSPTLHPTSQLRDSPNPNYVKSQLLSTCETNSSSIWSPASIDSFALDQHRWCSSGQTTVLSTTNSAANYTNYPYYTNMDYLSSTSMNHSQFGTLYEDTN</sequence>
<proteinExistence type="predicted"/>
<protein>
    <submittedName>
        <fullName evidence="2">Uncharacterized protein</fullName>
    </submittedName>
</protein>
<dbReference type="Proteomes" id="UP000410492">
    <property type="component" value="Unassembled WGS sequence"/>
</dbReference>